<dbReference type="AlphaFoldDB" id="A0A0C9U8G6"/>
<dbReference type="OrthoDB" id="2680265at2759"/>
<accession>A0A0C9U8G6</accession>
<dbReference type="EMBL" id="KN819337">
    <property type="protein sequence ID" value="KIJ15371.1"/>
    <property type="molecule type" value="Genomic_DNA"/>
</dbReference>
<reference evidence="2 3" key="1">
    <citation type="submission" date="2014-06" db="EMBL/GenBank/DDBJ databases">
        <authorList>
            <consortium name="DOE Joint Genome Institute"/>
            <person name="Kuo A."/>
            <person name="Kohler A."/>
            <person name="Nagy L.G."/>
            <person name="Floudas D."/>
            <person name="Copeland A."/>
            <person name="Barry K.W."/>
            <person name="Cichocki N."/>
            <person name="Veneault-Fourrey C."/>
            <person name="LaButti K."/>
            <person name="Lindquist E.A."/>
            <person name="Lipzen A."/>
            <person name="Lundell T."/>
            <person name="Morin E."/>
            <person name="Murat C."/>
            <person name="Sun H."/>
            <person name="Tunlid A."/>
            <person name="Henrissat B."/>
            <person name="Grigoriev I.V."/>
            <person name="Hibbett D.S."/>
            <person name="Martin F."/>
            <person name="Nordberg H.P."/>
            <person name="Cantor M.N."/>
            <person name="Hua S.X."/>
        </authorList>
    </citation>
    <scope>NUCLEOTIDE SEQUENCE [LARGE SCALE GENOMIC DNA]</scope>
    <source>
        <strain evidence="2 3">ATCC 200175</strain>
    </source>
</reference>
<feature type="region of interest" description="Disordered" evidence="1">
    <location>
        <begin position="125"/>
        <end position="151"/>
    </location>
</feature>
<feature type="non-terminal residue" evidence="2">
    <location>
        <position position="1"/>
    </location>
</feature>
<evidence type="ECO:0000256" key="1">
    <source>
        <dbReference type="SAM" id="MobiDB-lite"/>
    </source>
</evidence>
<dbReference type="InterPro" id="IPR046521">
    <property type="entry name" value="DUF6698"/>
</dbReference>
<dbReference type="Proteomes" id="UP000053647">
    <property type="component" value="Unassembled WGS sequence"/>
</dbReference>
<evidence type="ECO:0000313" key="3">
    <source>
        <dbReference type="Proteomes" id="UP000053647"/>
    </source>
</evidence>
<dbReference type="Pfam" id="PF20414">
    <property type="entry name" value="DUF6698"/>
    <property type="match status" value="1"/>
</dbReference>
<reference evidence="3" key="2">
    <citation type="submission" date="2015-01" db="EMBL/GenBank/DDBJ databases">
        <title>Evolutionary Origins and Diversification of the Mycorrhizal Mutualists.</title>
        <authorList>
            <consortium name="DOE Joint Genome Institute"/>
            <consortium name="Mycorrhizal Genomics Consortium"/>
            <person name="Kohler A."/>
            <person name="Kuo A."/>
            <person name="Nagy L.G."/>
            <person name="Floudas D."/>
            <person name="Copeland A."/>
            <person name="Barry K.W."/>
            <person name="Cichocki N."/>
            <person name="Veneault-Fourrey C."/>
            <person name="LaButti K."/>
            <person name="Lindquist E.A."/>
            <person name="Lipzen A."/>
            <person name="Lundell T."/>
            <person name="Morin E."/>
            <person name="Murat C."/>
            <person name="Riley R."/>
            <person name="Ohm R."/>
            <person name="Sun H."/>
            <person name="Tunlid A."/>
            <person name="Henrissat B."/>
            <person name="Grigoriev I.V."/>
            <person name="Hibbett D.S."/>
            <person name="Martin F."/>
        </authorList>
    </citation>
    <scope>NUCLEOTIDE SEQUENCE [LARGE SCALE GENOMIC DNA]</scope>
    <source>
        <strain evidence="3">ATCC 200175</strain>
    </source>
</reference>
<dbReference type="HOGENOM" id="CLU_162408_0_0_1"/>
<name>A0A0C9U8G6_PAXIN</name>
<proteinExistence type="predicted"/>
<protein>
    <submittedName>
        <fullName evidence="2">Unplaced genomic scaffold PAXINscaffold_15, whole genome shotgun sequence</fullName>
    </submittedName>
</protein>
<sequence length="151" mass="16643">LNKAADGACGDNAAGLKIAVVNWLIAFCLTPEPALEARNKSGCSFYHNTTARLLCPVNYNWSNAEYNTRNFHPDHLVTADSWPTFLYKNEQYNPENPSKGIFKNTLLVKTFWHIFTSPGSADSDHTIDDNVGAGSGPSSDSARKRQKCHVP</sequence>
<gene>
    <name evidence="2" type="ORF">PAXINDRAFT_77571</name>
</gene>
<evidence type="ECO:0000313" key="2">
    <source>
        <dbReference type="EMBL" id="KIJ15371.1"/>
    </source>
</evidence>
<organism evidence="2 3">
    <name type="scientific">Paxillus involutus ATCC 200175</name>
    <dbReference type="NCBI Taxonomy" id="664439"/>
    <lineage>
        <taxon>Eukaryota</taxon>
        <taxon>Fungi</taxon>
        <taxon>Dikarya</taxon>
        <taxon>Basidiomycota</taxon>
        <taxon>Agaricomycotina</taxon>
        <taxon>Agaricomycetes</taxon>
        <taxon>Agaricomycetidae</taxon>
        <taxon>Boletales</taxon>
        <taxon>Paxilineae</taxon>
        <taxon>Paxillaceae</taxon>
        <taxon>Paxillus</taxon>
    </lineage>
</organism>
<keyword evidence="3" id="KW-1185">Reference proteome</keyword>